<dbReference type="Pfam" id="PF11361">
    <property type="entry name" value="DUF3159"/>
    <property type="match status" value="1"/>
</dbReference>
<feature type="compositionally biased region" description="Basic and acidic residues" evidence="1">
    <location>
        <begin position="1"/>
        <end position="23"/>
    </location>
</feature>
<dbReference type="AlphaFoldDB" id="A0AA44ZSD6"/>
<dbReference type="Proteomes" id="UP000232453">
    <property type="component" value="Unassembled WGS sequence"/>
</dbReference>
<feature type="region of interest" description="Disordered" evidence="1">
    <location>
        <begin position="1"/>
        <end position="64"/>
    </location>
</feature>
<dbReference type="RefSeq" id="WP_100880372.1">
    <property type="nucleotide sequence ID" value="NZ_JBICSI010000007.1"/>
</dbReference>
<feature type="transmembrane region" description="Helical" evidence="2">
    <location>
        <begin position="97"/>
        <end position="114"/>
    </location>
</feature>
<comment type="caution">
    <text evidence="3">The sequence shown here is derived from an EMBL/GenBank/DDBJ whole genome shotgun (WGS) entry which is preliminary data.</text>
</comment>
<reference evidence="3 4" key="1">
    <citation type="submission" date="2017-11" db="EMBL/GenBank/DDBJ databases">
        <title>Sequencing the genomes of 1000 actinobacteria strains.</title>
        <authorList>
            <person name="Klenk H.-P."/>
        </authorList>
    </citation>
    <scope>NUCLEOTIDE SEQUENCE [LARGE SCALE GENOMIC DNA]</scope>
    <source>
        <strain evidence="3 4">DSM 44104</strain>
    </source>
</reference>
<dbReference type="EMBL" id="PHUJ01000003">
    <property type="protein sequence ID" value="PKB33804.1"/>
    <property type="molecule type" value="Genomic_DNA"/>
</dbReference>
<keyword evidence="2" id="KW-1133">Transmembrane helix</keyword>
<protein>
    <submittedName>
        <fullName evidence="3">Uncharacterized protein DUF3159</fullName>
    </submittedName>
</protein>
<feature type="compositionally biased region" description="Low complexity" evidence="1">
    <location>
        <begin position="46"/>
        <end position="64"/>
    </location>
</feature>
<name>A0AA44ZSD6_PSEA5</name>
<evidence type="ECO:0000313" key="4">
    <source>
        <dbReference type="Proteomes" id="UP000232453"/>
    </source>
</evidence>
<feature type="transmembrane region" description="Helical" evidence="2">
    <location>
        <begin position="224"/>
        <end position="248"/>
    </location>
</feature>
<keyword evidence="2" id="KW-0812">Transmembrane</keyword>
<gene>
    <name evidence="3" type="ORF">ATL51_5571</name>
</gene>
<proteinExistence type="predicted"/>
<keyword evidence="2" id="KW-0472">Membrane</keyword>
<evidence type="ECO:0000313" key="3">
    <source>
        <dbReference type="EMBL" id="PKB33804.1"/>
    </source>
</evidence>
<feature type="transmembrane region" description="Helical" evidence="2">
    <location>
        <begin position="72"/>
        <end position="91"/>
    </location>
</feature>
<feature type="transmembrane region" description="Helical" evidence="2">
    <location>
        <begin position="149"/>
        <end position="170"/>
    </location>
</feature>
<organism evidence="3 4">
    <name type="scientific">Pseudonocardia alni</name>
    <name type="common">Amycolata alni</name>
    <dbReference type="NCBI Taxonomy" id="33907"/>
    <lineage>
        <taxon>Bacteria</taxon>
        <taxon>Bacillati</taxon>
        <taxon>Actinomycetota</taxon>
        <taxon>Actinomycetes</taxon>
        <taxon>Pseudonocardiales</taxon>
        <taxon>Pseudonocardiaceae</taxon>
        <taxon>Pseudonocardia</taxon>
    </lineage>
</organism>
<dbReference type="InterPro" id="IPR016566">
    <property type="entry name" value="UCP010219"/>
</dbReference>
<sequence length="259" mass="27090">MNDHHHDAPTTRIPRVPDVDPQDRTAPLGRPVAAPEHAAGPGPDRTGPAGPPATDAGGEAPTPTLLEQMGGVTGIVASTIPVVVFVVANILGDLRTALYAAIGAGALVLLWRLVRRDPVMPAISGLLGVGVCALVASRTGEARGFYLPGLLYSGALGIVALVSIIVRWPLAGVIWHSINGHGTEWRRDPHLVRAYGWATAVWATTFLAKVVVQGGLYLADSETWLGVARLAMGYPLTGVAILATILIVRRAERARTATA</sequence>
<feature type="transmembrane region" description="Helical" evidence="2">
    <location>
        <begin position="119"/>
        <end position="137"/>
    </location>
</feature>
<evidence type="ECO:0000256" key="1">
    <source>
        <dbReference type="SAM" id="MobiDB-lite"/>
    </source>
</evidence>
<accession>A0AA44ZSD6</accession>
<evidence type="ECO:0000256" key="2">
    <source>
        <dbReference type="SAM" id="Phobius"/>
    </source>
</evidence>